<dbReference type="Gene3D" id="3.30.460.10">
    <property type="entry name" value="Beta Polymerase, domain 2"/>
    <property type="match status" value="1"/>
</dbReference>
<accession>X0RZY1</accession>
<dbReference type="EMBL" id="BARS01007716">
    <property type="protein sequence ID" value="GAF68566.1"/>
    <property type="molecule type" value="Genomic_DNA"/>
</dbReference>
<feature type="non-terminal residue" evidence="2">
    <location>
        <position position="1"/>
    </location>
</feature>
<dbReference type="NCBIfam" id="NF047752">
    <property type="entry name" value="MntA_antitoxin"/>
    <property type="match status" value="1"/>
</dbReference>
<organism evidence="2">
    <name type="scientific">marine sediment metagenome</name>
    <dbReference type="NCBI Taxonomy" id="412755"/>
    <lineage>
        <taxon>unclassified sequences</taxon>
        <taxon>metagenomes</taxon>
        <taxon>ecological metagenomes</taxon>
    </lineage>
</organism>
<reference evidence="2" key="1">
    <citation type="journal article" date="2014" name="Front. Microbiol.">
        <title>High frequency of phylogenetically diverse reductive dehalogenase-homologous genes in deep subseafloor sedimentary metagenomes.</title>
        <authorList>
            <person name="Kawai M."/>
            <person name="Futagami T."/>
            <person name="Toyoda A."/>
            <person name="Takaki Y."/>
            <person name="Nishi S."/>
            <person name="Hori S."/>
            <person name="Arai W."/>
            <person name="Tsubouchi T."/>
            <person name="Morono Y."/>
            <person name="Uchiyama I."/>
            <person name="Ito T."/>
            <person name="Fujiyama A."/>
            <person name="Inagaki F."/>
            <person name="Takami H."/>
        </authorList>
    </citation>
    <scope>NUCLEOTIDE SEQUENCE</scope>
    <source>
        <strain evidence="2">Expedition CK06-06</strain>
    </source>
</reference>
<protein>
    <recommendedName>
        <fullName evidence="1">Polymerase beta nucleotidyltransferase domain-containing protein</fullName>
    </recommendedName>
</protein>
<feature type="domain" description="Polymerase beta nucleotidyltransferase" evidence="1">
    <location>
        <begin position="2"/>
        <end position="52"/>
    </location>
</feature>
<name>X0RZY1_9ZZZZ</name>
<gene>
    <name evidence="2" type="ORF">S01H1_14807</name>
</gene>
<comment type="caution">
    <text evidence="2">The sequence shown here is derived from an EMBL/GenBank/DDBJ whole genome shotgun (WGS) entry which is preliminary data.</text>
</comment>
<dbReference type="Pfam" id="PF18765">
    <property type="entry name" value="Polbeta"/>
    <property type="match status" value="1"/>
</dbReference>
<dbReference type="InterPro" id="IPR041633">
    <property type="entry name" value="Polbeta"/>
</dbReference>
<proteinExistence type="predicted"/>
<sequence>DKKIDEYELFILSQKLADILKKEVDLIDLSKTSTVFKIQIIKTGKLIYNSDNKRKMYFKMRTMKDYTLLNEERQEVINKIKSSGARI</sequence>
<evidence type="ECO:0000259" key="1">
    <source>
        <dbReference type="Pfam" id="PF18765"/>
    </source>
</evidence>
<dbReference type="AlphaFoldDB" id="X0RZY1"/>
<evidence type="ECO:0000313" key="2">
    <source>
        <dbReference type="EMBL" id="GAF68566.1"/>
    </source>
</evidence>
<dbReference type="InterPro" id="IPR043519">
    <property type="entry name" value="NT_sf"/>
</dbReference>